<reference evidence="10 11" key="1">
    <citation type="submission" date="2015-10" db="EMBL/GenBank/DDBJ databases">
        <title>Survey of human and primate louse endosymbionts.</title>
        <authorList>
            <person name="Boyd B.M."/>
        </authorList>
    </citation>
    <scope>NUCLEOTIDE SEQUENCE [LARGE SCALE GENOMIC DNA]</scope>
    <source>
        <strain evidence="10 11">PTSK</strain>
    </source>
</reference>
<dbReference type="RefSeq" id="WP_080626579.1">
    <property type="nucleotide sequence ID" value="NZ_CP012839.1"/>
</dbReference>
<evidence type="ECO:0000256" key="1">
    <source>
        <dbReference type="ARBA" id="ARBA00022532"/>
    </source>
</evidence>
<dbReference type="Pfam" id="PF02629">
    <property type="entry name" value="CoA_binding"/>
    <property type="match status" value="1"/>
</dbReference>
<comment type="similarity">
    <text evidence="4 5 7">Belongs to the succinate/malate CoA ligase alpha subunit family.</text>
</comment>
<evidence type="ECO:0000256" key="5">
    <source>
        <dbReference type="HAMAP-Rule" id="MF_01988"/>
    </source>
</evidence>
<dbReference type="PRINTS" id="PR01798">
    <property type="entry name" value="SCOASYNTHASE"/>
</dbReference>
<keyword evidence="11" id="KW-1185">Reference proteome</keyword>
<dbReference type="NCBIfam" id="TIGR01019">
    <property type="entry name" value="sucCoAalpha"/>
    <property type="match status" value="1"/>
</dbReference>
<dbReference type="UniPathway" id="UPA00223">
    <property type="reaction ID" value="UER00999"/>
</dbReference>
<evidence type="ECO:0000313" key="10">
    <source>
        <dbReference type="EMBL" id="ARC53354.1"/>
    </source>
</evidence>
<dbReference type="GO" id="GO:0009361">
    <property type="term" value="C:succinate-CoA ligase complex (ADP-forming)"/>
    <property type="evidence" value="ECO:0007669"/>
    <property type="project" value="TreeGrafter"/>
</dbReference>
<dbReference type="KEGG" id="rped:AOQ87_01605"/>
<dbReference type="FunFam" id="3.40.50.261:FF:000006">
    <property type="entry name" value="Succinate--CoA ligase [ADP-forming] subunit alpha"/>
    <property type="match status" value="1"/>
</dbReference>
<evidence type="ECO:0000256" key="6">
    <source>
        <dbReference type="PIRSR" id="PIRSR001553-1"/>
    </source>
</evidence>
<comment type="function">
    <text evidence="5 8">Succinyl-CoA synthetase functions in the citric acid cycle (TCA), coupling the hydrolysis of succinyl-CoA to the synthesis of either ATP or GTP and thus represents the only step of substrate-level phosphorylation in the TCA. The alpha subunit of the enzyme binds the substrates coenzyme A and phosphate, while succinate binding and nucleotide specificity is provided by the beta subunit.</text>
</comment>
<feature type="domain" description="CoA-binding" evidence="9">
    <location>
        <begin position="4"/>
        <end position="100"/>
    </location>
</feature>
<comment type="catalytic activity">
    <reaction evidence="5 8">
        <text>succinate + ATP + CoA = succinyl-CoA + ADP + phosphate</text>
        <dbReference type="Rhea" id="RHEA:17661"/>
        <dbReference type="ChEBI" id="CHEBI:30031"/>
        <dbReference type="ChEBI" id="CHEBI:30616"/>
        <dbReference type="ChEBI" id="CHEBI:43474"/>
        <dbReference type="ChEBI" id="CHEBI:57287"/>
        <dbReference type="ChEBI" id="CHEBI:57292"/>
        <dbReference type="ChEBI" id="CHEBI:456216"/>
        <dbReference type="EC" id="6.2.1.5"/>
    </reaction>
</comment>
<dbReference type="GO" id="GO:0004776">
    <property type="term" value="F:succinate-CoA ligase (GDP-forming) activity"/>
    <property type="evidence" value="ECO:0007669"/>
    <property type="project" value="TreeGrafter"/>
</dbReference>
<dbReference type="InterPro" id="IPR036291">
    <property type="entry name" value="NAD(P)-bd_dom_sf"/>
</dbReference>
<dbReference type="InterPro" id="IPR003781">
    <property type="entry name" value="CoA-bd"/>
</dbReference>
<dbReference type="FunFam" id="3.40.50.720:FF:000277">
    <property type="entry name" value="Succinate--CoA ligase [ADP-forming] subunit alpha"/>
    <property type="match status" value="1"/>
</dbReference>
<dbReference type="PANTHER" id="PTHR11117:SF2">
    <property type="entry name" value="SUCCINATE--COA LIGASE [ADP_GDP-FORMING] SUBUNIT ALPHA, MITOCHONDRIAL"/>
    <property type="match status" value="1"/>
</dbReference>
<dbReference type="GO" id="GO:0006099">
    <property type="term" value="P:tricarboxylic acid cycle"/>
    <property type="evidence" value="ECO:0007669"/>
    <property type="project" value="UniProtKB-UniRule"/>
</dbReference>
<dbReference type="PROSITE" id="PS00399">
    <property type="entry name" value="SUCCINYL_COA_LIG_2"/>
    <property type="match status" value="1"/>
</dbReference>
<dbReference type="Pfam" id="PF00549">
    <property type="entry name" value="Ligase_CoA"/>
    <property type="match status" value="1"/>
</dbReference>
<accession>A0A1V0HKK4</accession>
<keyword evidence="2 5" id="KW-0436">Ligase</keyword>
<dbReference type="SMART" id="SM00881">
    <property type="entry name" value="CoA_binding"/>
    <property type="match status" value="1"/>
</dbReference>
<dbReference type="Gene3D" id="3.40.50.720">
    <property type="entry name" value="NAD(P)-binding Rossmann-like Domain"/>
    <property type="match status" value="1"/>
</dbReference>
<keyword evidence="1 5" id="KW-0816">Tricarboxylic acid cycle</keyword>
<dbReference type="SUPFAM" id="SSF52210">
    <property type="entry name" value="Succinyl-CoA synthetase domains"/>
    <property type="match status" value="1"/>
</dbReference>
<dbReference type="GO" id="GO:0004775">
    <property type="term" value="F:succinate-CoA ligase (ADP-forming) activity"/>
    <property type="evidence" value="ECO:0007669"/>
    <property type="project" value="UniProtKB-UniRule"/>
</dbReference>
<dbReference type="AlphaFoldDB" id="A0A1V0HKK4"/>
<evidence type="ECO:0000256" key="7">
    <source>
        <dbReference type="RuleBase" id="RU000677"/>
    </source>
</evidence>
<feature type="binding site" evidence="5">
    <location>
        <begin position="96"/>
        <end position="98"/>
    </location>
    <ligand>
        <name>CoA</name>
        <dbReference type="ChEBI" id="CHEBI:57287"/>
    </ligand>
</feature>
<evidence type="ECO:0000313" key="11">
    <source>
        <dbReference type="Proteomes" id="UP000242793"/>
    </source>
</evidence>
<proteinExistence type="inferred from homology"/>
<dbReference type="PANTHER" id="PTHR11117">
    <property type="entry name" value="SUCCINYL-COA LIGASE SUBUNIT ALPHA"/>
    <property type="match status" value="1"/>
</dbReference>
<dbReference type="InterPro" id="IPR005811">
    <property type="entry name" value="SUCC_ACL_C"/>
</dbReference>
<gene>
    <name evidence="5" type="primary">sucD</name>
    <name evidence="10" type="ORF">AOQ87_01605</name>
</gene>
<feature type="binding site" evidence="5">
    <location>
        <begin position="17"/>
        <end position="20"/>
    </location>
    <ligand>
        <name>CoA</name>
        <dbReference type="ChEBI" id="CHEBI:57287"/>
    </ligand>
</feature>
<feature type="active site" description="Tele-phosphohistidine intermediate" evidence="5 6">
    <location>
        <position position="248"/>
    </location>
</feature>
<evidence type="ECO:0000256" key="2">
    <source>
        <dbReference type="ARBA" id="ARBA00022598"/>
    </source>
</evidence>
<comment type="catalytic activity">
    <reaction evidence="5">
        <text>GTP + succinate + CoA = succinyl-CoA + GDP + phosphate</text>
        <dbReference type="Rhea" id="RHEA:22120"/>
        <dbReference type="ChEBI" id="CHEBI:30031"/>
        <dbReference type="ChEBI" id="CHEBI:37565"/>
        <dbReference type="ChEBI" id="CHEBI:43474"/>
        <dbReference type="ChEBI" id="CHEBI:57287"/>
        <dbReference type="ChEBI" id="CHEBI:57292"/>
        <dbReference type="ChEBI" id="CHEBI:58189"/>
    </reaction>
</comment>
<dbReference type="InterPro" id="IPR005810">
    <property type="entry name" value="CoA_lig_alpha"/>
</dbReference>
<dbReference type="EC" id="6.2.1.5" evidence="5"/>
<feature type="binding site" evidence="5">
    <location>
        <position position="160"/>
    </location>
    <ligand>
        <name>substrate</name>
        <note>ligand shared with subunit beta</note>
    </ligand>
</feature>
<evidence type="ECO:0000256" key="4">
    <source>
        <dbReference type="ARBA" id="ARBA00060724"/>
    </source>
</evidence>
<dbReference type="EMBL" id="CP012839">
    <property type="protein sequence ID" value="ARC53354.1"/>
    <property type="molecule type" value="Genomic_DNA"/>
</dbReference>
<sequence length="295" mass="32015">MSILINRNTRVVCQGLTGRSGSFHSKIDINYGTKIVSGVVPGKGGTYHFGVPIFETVKEAVFHTKANTSVVYVPSYSCKEAILESIDSGIKLIIVITEGIPTLDMMIVKERLREKEGVILIGPNSPGVISPGKCKIGIQPHFIHRKGGIGIVSRSGTLMYEAVDQITKSGLGQSTCVGIGGDMISGTDFISMLRLFENDPQTEAILMIGEIGGDREESAAFYVSREVTKPVIAYIAGLYAPHDQQMGHAGAILEDKDRDVEEKIEILKSQGVKVVRRISRIGEEVRSVFYRSNGS</sequence>
<dbReference type="Gene3D" id="3.40.50.261">
    <property type="entry name" value="Succinyl-CoA synthetase domains"/>
    <property type="match status" value="1"/>
</dbReference>
<keyword evidence="3 5" id="KW-0547">Nucleotide-binding</keyword>
<name>A0A1V0HKK4_9ENTR</name>
<dbReference type="SUPFAM" id="SSF51735">
    <property type="entry name" value="NAD(P)-binding Rossmann-fold domains"/>
    <property type="match status" value="1"/>
</dbReference>
<evidence type="ECO:0000256" key="3">
    <source>
        <dbReference type="ARBA" id="ARBA00022741"/>
    </source>
</evidence>
<comment type="subunit">
    <text evidence="5 8">Heterotetramer of two alpha and two beta subunits.</text>
</comment>
<organism evidence="10 11">
    <name type="scientific">Candidatus Riesia pediculischaeffi</name>
    <dbReference type="NCBI Taxonomy" id="428411"/>
    <lineage>
        <taxon>Bacteria</taxon>
        <taxon>Pseudomonadati</taxon>
        <taxon>Pseudomonadota</taxon>
        <taxon>Gammaproteobacteria</taxon>
        <taxon>Enterobacterales</taxon>
        <taxon>Enterobacteriaceae</taxon>
        <taxon>Candidatus Riesia</taxon>
    </lineage>
</organism>
<dbReference type="HAMAP" id="MF_01988">
    <property type="entry name" value="Succ_CoA_alpha"/>
    <property type="match status" value="1"/>
</dbReference>
<dbReference type="InterPro" id="IPR017440">
    <property type="entry name" value="Cit_synth/succinyl-CoA_lig_AS"/>
</dbReference>
<comment type="pathway">
    <text evidence="5 8">Carbohydrate metabolism; tricarboxylic acid cycle; succinate from succinyl-CoA (ligase route): step 1/1.</text>
</comment>
<dbReference type="NCBIfam" id="NF004230">
    <property type="entry name" value="PRK05678.1"/>
    <property type="match status" value="1"/>
</dbReference>
<dbReference type="Proteomes" id="UP000242793">
    <property type="component" value="Chromosome"/>
</dbReference>
<protein>
    <recommendedName>
        <fullName evidence="5">Succinate--CoA ligase [ADP-forming] subunit alpha</fullName>
        <ecNumber evidence="5">6.2.1.5</ecNumber>
    </recommendedName>
    <alternativeName>
        <fullName evidence="5">Succinyl-CoA synthetase subunit alpha</fullName>
        <shortName evidence="5">SCS-alpha</shortName>
    </alternativeName>
</protein>
<dbReference type="InterPro" id="IPR016102">
    <property type="entry name" value="Succinyl-CoA_synth-like"/>
</dbReference>
<dbReference type="GO" id="GO:0000166">
    <property type="term" value="F:nucleotide binding"/>
    <property type="evidence" value="ECO:0007669"/>
    <property type="project" value="UniProtKB-KW"/>
</dbReference>
<evidence type="ECO:0000259" key="9">
    <source>
        <dbReference type="SMART" id="SM00881"/>
    </source>
</evidence>
<dbReference type="STRING" id="428411.AOQ87_01605"/>
<dbReference type="PIRSF" id="PIRSF001553">
    <property type="entry name" value="SucCS_alpha"/>
    <property type="match status" value="1"/>
</dbReference>
<evidence type="ECO:0000256" key="8">
    <source>
        <dbReference type="RuleBase" id="RU000699"/>
    </source>
</evidence>
<feature type="binding site" evidence="5">
    <location>
        <position position="43"/>
    </location>
    <ligand>
        <name>CoA</name>
        <dbReference type="ChEBI" id="CHEBI:57287"/>
    </ligand>
</feature>